<dbReference type="AlphaFoldDB" id="A0A151JU92"/>
<accession>A0A151JU92</accession>
<evidence type="ECO:0000313" key="2">
    <source>
        <dbReference type="Proteomes" id="UP000078541"/>
    </source>
</evidence>
<proteinExistence type="predicted"/>
<dbReference type="Proteomes" id="UP000078541">
    <property type="component" value="Unassembled WGS sequence"/>
</dbReference>
<organism evidence="1 2">
    <name type="scientific">Trachymyrmex septentrionalis</name>
    <dbReference type="NCBI Taxonomy" id="34720"/>
    <lineage>
        <taxon>Eukaryota</taxon>
        <taxon>Metazoa</taxon>
        <taxon>Ecdysozoa</taxon>
        <taxon>Arthropoda</taxon>
        <taxon>Hexapoda</taxon>
        <taxon>Insecta</taxon>
        <taxon>Pterygota</taxon>
        <taxon>Neoptera</taxon>
        <taxon>Endopterygota</taxon>
        <taxon>Hymenoptera</taxon>
        <taxon>Apocrita</taxon>
        <taxon>Aculeata</taxon>
        <taxon>Formicoidea</taxon>
        <taxon>Formicidae</taxon>
        <taxon>Myrmicinae</taxon>
        <taxon>Trachymyrmex</taxon>
    </lineage>
</organism>
<dbReference type="EMBL" id="KQ981788">
    <property type="protein sequence ID" value="KYN35791.1"/>
    <property type="molecule type" value="Genomic_DNA"/>
</dbReference>
<reference evidence="1 2" key="1">
    <citation type="submission" date="2016-03" db="EMBL/GenBank/DDBJ databases">
        <title>Trachymyrmex septentrionalis WGS genome.</title>
        <authorList>
            <person name="Nygaard S."/>
            <person name="Hu H."/>
            <person name="Boomsma J."/>
            <person name="Zhang G."/>
        </authorList>
    </citation>
    <scope>NUCLEOTIDE SEQUENCE [LARGE SCALE GENOMIC DNA]</scope>
    <source>
        <strain evidence="1">Tsep2-gDNA-1</strain>
        <tissue evidence="1">Whole body</tissue>
    </source>
</reference>
<gene>
    <name evidence="1" type="ORF">ALC56_09863</name>
</gene>
<keyword evidence="2" id="KW-1185">Reference proteome</keyword>
<name>A0A151JU92_9HYME</name>
<evidence type="ECO:0000313" key="1">
    <source>
        <dbReference type="EMBL" id="KYN35791.1"/>
    </source>
</evidence>
<sequence>MLLYIAAIQNLPESLITNIEREMKEKIKNHKFWKNFNITMLVYNSDQSEFSFSNSYSYIIQPIISSDGRLLPLFIVLKEKNFIKCFLDIIIILDLKVKFYMIL</sequence>
<protein>
    <submittedName>
        <fullName evidence="1">Uncharacterized protein</fullName>
    </submittedName>
</protein>